<protein>
    <recommendedName>
        <fullName evidence="6">O-antigen ligase-related domain-containing protein</fullName>
    </recommendedName>
</protein>
<sequence>MLKRLKSLKINPLALGVIALLLFIPIYPKFPMFNVAGTYVAIRAEDFLVAFVLLLWLVNQIHQGFPTLKDRVGRLILLYWGVGLLSLLSAVFITKNIVPHLALFHFLRRIEYMSLFFVALASMKSMRNVKSYGWVLFLATLGVIVYGLGQKFFSWPVISTMNEEFSKGMLLQLSEWARINSTFAGHYDLAAFMVLILALTAGFFFGLKNKVKRILILLIGLASFYILILTASRVSFVAYLIAVTFTLVGLKKYWWVGPVLAFSLIGMLFSQEISQRYALTFNIDLSALSSKIQKRPQKEQIFLTPAPLPTPEEIVEEVEEVKRPTPKPIATAAAEVEEWKPTTELSVEYSSGIRFDVEWPRSLRAFAKNPFLGTGYSSVTLATDNDYLRLLAETGLLGFLAFFLIFLEIGRQVFRFVRTSQPGLRKSLVMALSGAALGLLANAVFIDVFESSKVAFIFWLLMGILVGMIKLKEENA</sequence>
<feature type="transmembrane region" description="Helical" evidence="5">
    <location>
        <begin position="428"/>
        <end position="448"/>
    </location>
</feature>
<dbReference type="InterPro" id="IPR007016">
    <property type="entry name" value="O-antigen_ligase-rel_domated"/>
</dbReference>
<feature type="domain" description="O-antigen ligase-related" evidence="6">
    <location>
        <begin position="221"/>
        <end position="403"/>
    </location>
</feature>
<keyword evidence="3 5" id="KW-1133">Transmembrane helix</keyword>
<reference evidence="8" key="1">
    <citation type="submission" date="2017-09" db="EMBL/GenBank/DDBJ databases">
        <title>Depth-based differentiation of microbial function through sediment-hosted aquifers and enrichment of novel symbionts in the deep terrestrial subsurface.</title>
        <authorList>
            <person name="Probst A.J."/>
            <person name="Ladd B."/>
            <person name="Jarett J.K."/>
            <person name="Geller-Mcgrath D.E."/>
            <person name="Sieber C.M.K."/>
            <person name="Emerson J.B."/>
            <person name="Anantharaman K."/>
            <person name="Thomas B.C."/>
            <person name="Malmstrom R."/>
            <person name="Stieglmeier M."/>
            <person name="Klingl A."/>
            <person name="Woyke T."/>
            <person name="Ryan C.M."/>
            <person name="Banfield J.F."/>
        </authorList>
    </citation>
    <scope>NUCLEOTIDE SEQUENCE [LARGE SCALE GENOMIC DNA]</scope>
</reference>
<feature type="transmembrane region" description="Helical" evidence="5">
    <location>
        <begin position="454"/>
        <end position="471"/>
    </location>
</feature>
<feature type="transmembrane region" description="Helical" evidence="5">
    <location>
        <begin position="253"/>
        <end position="270"/>
    </location>
</feature>
<feature type="transmembrane region" description="Helical" evidence="5">
    <location>
        <begin position="100"/>
        <end position="120"/>
    </location>
</feature>
<dbReference type="PANTHER" id="PTHR37422">
    <property type="entry name" value="TEICHURONIC ACID BIOSYNTHESIS PROTEIN TUAE"/>
    <property type="match status" value="1"/>
</dbReference>
<gene>
    <name evidence="7" type="ORF">CO169_02635</name>
</gene>
<evidence type="ECO:0000259" key="6">
    <source>
        <dbReference type="Pfam" id="PF04932"/>
    </source>
</evidence>
<feature type="transmembrane region" description="Helical" evidence="5">
    <location>
        <begin position="12"/>
        <end position="30"/>
    </location>
</feature>
<name>A0A2M7XKU6_9BACT</name>
<dbReference type="AlphaFoldDB" id="A0A2M7XKU6"/>
<feature type="transmembrane region" description="Helical" evidence="5">
    <location>
        <begin position="36"/>
        <end position="57"/>
    </location>
</feature>
<comment type="caution">
    <text evidence="7">The sequence shown here is derived from an EMBL/GenBank/DDBJ whole genome shotgun (WGS) entry which is preliminary data.</text>
</comment>
<dbReference type="Proteomes" id="UP000230062">
    <property type="component" value="Unassembled WGS sequence"/>
</dbReference>
<dbReference type="PANTHER" id="PTHR37422:SF23">
    <property type="entry name" value="TEICHURONIC ACID BIOSYNTHESIS PROTEIN TUAE"/>
    <property type="match status" value="1"/>
</dbReference>
<evidence type="ECO:0000313" key="8">
    <source>
        <dbReference type="Proteomes" id="UP000230062"/>
    </source>
</evidence>
<dbReference type="EMBL" id="PFWP01000069">
    <property type="protein sequence ID" value="PJA49183.1"/>
    <property type="molecule type" value="Genomic_DNA"/>
</dbReference>
<organism evidence="7 8">
    <name type="scientific">Candidatus Shapirobacteria bacterium CG_4_9_14_3_um_filter_39_13</name>
    <dbReference type="NCBI Taxonomy" id="1974479"/>
    <lineage>
        <taxon>Bacteria</taxon>
        <taxon>Candidatus Shapironibacteriota</taxon>
    </lineage>
</organism>
<dbReference type="Pfam" id="PF04932">
    <property type="entry name" value="Wzy_C"/>
    <property type="match status" value="1"/>
</dbReference>
<dbReference type="GO" id="GO:0016020">
    <property type="term" value="C:membrane"/>
    <property type="evidence" value="ECO:0007669"/>
    <property type="project" value="UniProtKB-SubCell"/>
</dbReference>
<feature type="transmembrane region" description="Helical" evidence="5">
    <location>
        <begin position="214"/>
        <end position="241"/>
    </location>
</feature>
<evidence type="ECO:0000256" key="4">
    <source>
        <dbReference type="ARBA" id="ARBA00023136"/>
    </source>
</evidence>
<keyword evidence="4 5" id="KW-0472">Membrane</keyword>
<proteinExistence type="predicted"/>
<dbReference type="InterPro" id="IPR051533">
    <property type="entry name" value="WaaL-like"/>
</dbReference>
<evidence type="ECO:0000256" key="5">
    <source>
        <dbReference type="SAM" id="Phobius"/>
    </source>
</evidence>
<evidence type="ECO:0000256" key="2">
    <source>
        <dbReference type="ARBA" id="ARBA00022692"/>
    </source>
</evidence>
<evidence type="ECO:0000256" key="1">
    <source>
        <dbReference type="ARBA" id="ARBA00004141"/>
    </source>
</evidence>
<feature type="transmembrane region" description="Helical" evidence="5">
    <location>
        <begin position="387"/>
        <end position="407"/>
    </location>
</feature>
<evidence type="ECO:0000256" key="3">
    <source>
        <dbReference type="ARBA" id="ARBA00022989"/>
    </source>
</evidence>
<keyword evidence="2 5" id="KW-0812">Transmembrane</keyword>
<feature type="transmembrane region" description="Helical" evidence="5">
    <location>
        <begin position="132"/>
        <end position="149"/>
    </location>
</feature>
<evidence type="ECO:0000313" key="7">
    <source>
        <dbReference type="EMBL" id="PJA49183.1"/>
    </source>
</evidence>
<feature type="transmembrane region" description="Helical" evidence="5">
    <location>
        <begin position="189"/>
        <end position="207"/>
    </location>
</feature>
<comment type="subcellular location">
    <subcellularLocation>
        <location evidence="1">Membrane</location>
        <topology evidence="1">Multi-pass membrane protein</topology>
    </subcellularLocation>
</comment>
<feature type="transmembrane region" description="Helical" evidence="5">
    <location>
        <begin position="77"/>
        <end position="94"/>
    </location>
</feature>
<accession>A0A2M7XKU6</accession>